<dbReference type="AlphaFoldDB" id="A0AAV7EGC0"/>
<evidence type="ECO:0008006" key="5">
    <source>
        <dbReference type="Google" id="ProtNLM"/>
    </source>
</evidence>
<dbReference type="Pfam" id="PF01535">
    <property type="entry name" value="PPR"/>
    <property type="match status" value="4"/>
</dbReference>
<evidence type="ECO:0000256" key="1">
    <source>
        <dbReference type="ARBA" id="ARBA00022737"/>
    </source>
</evidence>
<dbReference type="FunFam" id="1.25.40.10:FF:000344">
    <property type="entry name" value="Pentatricopeptide repeat-containing protein"/>
    <property type="match status" value="1"/>
</dbReference>
<dbReference type="GO" id="GO:0009451">
    <property type="term" value="P:RNA modification"/>
    <property type="evidence" value="ECO:0007669"/>
    <property type="project" value="InterPro"/>
</dbReference>
<dbReference type="GO" id="GO:0003723">
    <property type="term" value="F:RNA binding"/>
    <property type="evidence" value="ECO:0007669"/>
    <property type="project" value="InterPro"/>
</dbReference>
<name>A0AAV7EGC0_ARIFI</name>
<dbReference type="PANTHER" id="PTHR47926">
    <property type="entry name" value="PENTATRICOPEPTIDE REPEAT-CONTAINING PROTEIN"/>
    <property type="match status" value="1"/>
</dbReference>
<dbReference type="FunFam" id="1.25.40.10:FF:000031">
    <property type="entry name" value="Pentatricopeptide repeat-containing protein mitochondrial"/>
    <property type="match status" value="1"/>
</dbReference>
<keyword evidence="1" id="KW-0677">Repeat</keyword>
<feature type="repeat" description="PPR" evidence="2">
    <location>
        <begin position="146"/>
        <end position="180"/>
    </location>
</feature>
<dbReference type="PROSITE" id="PS51375">
    <property type="entry name" value="PPR"/>
    <property type="match status" value="5"/>
</dbReference>
<reference evidence="3 4" key="1">
    <citation type="submission" date="2021-07" db="EMBL/GenBank/DDBJ databases">
        <title>The Aristolochia fimbriata genome: insights into angiosperm evolution, floral development and chemical biosynthesis.</title>
        <authorList>
            <person name="Jiao Y."/>
        </authorList>
    </citation>
    <scope>NUCLEOTIDE SEQUENCE [LARGE SCALE GENOMIC DNA]</scope>
    <source>
        <strain evidence="3">IBCAS-2021</strain>
        <tissue evidence="3">Leaf</tissue>
    </source>
</reference>
<feature type="repeat" description="PPR" evidence="2">
    <location>
        <begin position="344"/>
        <end position="378"/>
    </location>
</feature>
<dbReference type="InterPro" id="IPR002885">
    <property type="entry name" value="PPR_rpt"/>
</dbReference>
<dbReference type="EMBL" id="JAINDJ010000005">
    <property type="protein sequence ID" value="KAG9447100.1"/>
    <property type="molecule type" value="Genomic_DNA"/>
</dbReference>
<feature type="repeat" description="PPR" evidence="2">
    <location>
        <begin position="247"/>
        <end position="281"/>
    </location>
</feature>
<dbReference type="InterPro" id="IPR046848">
    <property type="entry name" value="E_motif"/>
</dbReference>
<dbReference type="Proteomes" id="UP000825729">
    <property type="component" value="Unassembled WGS sequence"/>
</dbReference>
<dbReference type="SUPFAM" id="SSF48452">
    <property type="entry name" value="TPR-like"/>
    <property type="match status" value="1"/>
</dbReference>
<proteinExistence type="predicted"/>
<dbReference type="Pfam" id="PF13041">
    <property type="entry name" value="PPR_2"/>
    <property type="match status" value="4"/>
</dbReference>
<accession>A0AAV7EGC0</accession>
<dbReference type="InterPro" id="IPR011990">
    <property type="entry name" value="TPR-like_helical_dom_sf"/>
</dbReference>
<feature type="repeat" description="PPR" evidence="2">
    <location>
        <begin position="547"/>
        <end position="581"/>
    </location>
</feature>
<evidence type="ECO:0000313" key="4">
    <source>
        <dbReference type="Proteomes" id="UP000825729"/>
    </source>
</evidence>
<gene>
    <name evidence="3" type="ORF">H6P81_013228</name>
</gene>
<keyword evidence="4" id="KW-1185">Reference proteome</keyword>
<feature type="repeat" description="PPR" evidence="2">
    <location>
        <begin position="446"/>
        <end position="480"/>
    </location>
</feature>
<evidence type="ECO:0000313" key="3">
    <source>
        <dbReference type="EMBL" id="KAG9447100.1"/>
    </source>
</evidence>
<dbReference type="InterPro" id="IPR046960">
    <property type="entry name" value="PPR_At4g14850-like_plant"/>
</dbReference>
<dbReference type="Pfam" id="PF20431">
    <property type="entry name" value="E_motif"/>
    <property type="match status" value="1"/>
</dbReference>
<organism evidence="3 4">
    <name type="scientific">Aristolochia fimbriata</name>
    <name type="common">White veined hardy Dutchman's pipe vine</name>
    <dbReference type="NCBI Taxonomy" id="158543"/>
    <lineage>
        <taxon>Eukaryota</taxon>
        <taxon>Viridiplantae</taxon>
        <taxon>Streptophyta</taxon>
        <taxon>Embryophyta</taxon>
        <taxon>Tracheophyta</taxon>
        <taxon>Spermatophyta</taxon>
        <taxon>Magnoliopsida</taxon>
        <taxon>Magnoliidae</taxon>
        <taxon>Piperales</taxon>
        <taxon>Aristolochiaceae</taxon>
        <taxon>Aristolochia</taxon>
    </lineage>
</organism>
<dbReference type="NCBIfam" id="TIGR00756">
    <property type="entry name" value="PPR"/>
    <property type="match status" value="5"/>
</dbReference>
<dbReference type="FunFam" id="1.25.40.10:FF:000366">
    <property type="entry name" value="Pentatricopeptide (PPR) repeat-containing protein"/>
    <property type="match status" value="1"/>
</dbReference>
<evidence type="ECO:0000256" key="2">
    <source>
        <dbReference type="PROSITE-ProRule" id="PRU00708"/>
    </source>
</evidence>
<sequence>MVESGQLSRVCSYSFNSRPRGTPVTITPIICQKNVSLGNSKPGDLEIKVESIDCRNAVQNGNFRWVSSREQSERISAASMDNRITEMLWDYIRKDDLETAIKLHSQMKSRGFEPGILLETVLIDKVMRSGSAQEALHMFGKMTHRNVVTWTTVVSGCVRNNEPGLGLSLFAQMLDSGIGPNDFTFSVAFQACAVLESFDVGKQVHSLAIRTGFAHDSRIQNCLIDLYSTFGLTVYARKVLTQMSEPDLVSFTSMIAGYAKNYLLESAFEVFDQMRWMGIMPNEYTVASILSTCTSWSGKQVHAYMIKTMLDQSFYSGSALIKCYSDNNFIDGAEVVFRKLILKNVVTWSLMISCYLQNELVNKALALFCEMVYLGIEPNKYTLATVIGGCGLSLESTGLAQQVHALVIKLNFDSDRRVSNALLTMYARKGKVEELATVFGKICDPDIVSWCAAVSGYSQNGCGEKSASLLCLMQRRGMEPNEYGLSSALSSCADLALLDEGRQFHGLALKLGCDFDACVGNALVNLYSKCGTIEDARRAFEEMPGHDILSWNTLIHGYAHHGHGKEAIQAFNKMQEMGLIMPNHATLLGVLSACSHVGYLEKATEYLKNMESHYGLAPSLSHYACVVDMMGRSGRLDEAFQIVNEMPFEPDSLIWKTLAGSCKVHGEIELGKFAAKEATKLSPDDSANYVLLSNLYSVSGQWEDAKRTRMIMVEKGLKKEPGSSWIEVKGRVHSFMAGEKTHKKTQDIFEMLERLLKEMKEVG</sequence>
<protein>
    <recommendedName>
        <fullName evidence="5">Chlororespiratory reduction 21</fullName>
    </recommendedName>
</protein>
<dbReference type="Gene3D" id="1.25.40.10">
    <property type="entry name" value="Tetratricopeptide repeat domain"/>
    <property type="match status" value="6"/>
</dbReference>
<comment type="caution">
    <text evidence="3">The sequence shown here is derived from an EMBL/GenBank/DDBJ whole genome shotgun (WGS) entry which is preliminary data.</text>
</comment>
<dbReference type="PANTHER" id="PTHR47926:SF364">
    <property type="entry name" value="PENTATRICOPEPTIDE REPEAT-CONTAINING PROTEIN"/>
    <property type="match status" value="1"/>
</dbReference>